<accession>A0A953I8C4</accession>
<protein>
    <recommendedName>
        <fullName evidence="3">MurNAc-LAA domain-containing protein</fullName>
    </recommendedName>
</protein>
<dbReference type="GO" id="GO:0030288">
    <property type="term" value="C:outer membrane-bounded periplasmic space"/>
    <property type="evidence" value="ECO:0007669"/>
    <property type="project" value="TreeGrafter"/>
</dbReference>
<sequence length="254" mass="27682">MRKFPLPQAVLLGLVAAVLVAAAWPLWKGLRASREGGEPQAPEPAPGPLAGLVIVVDPGHGGWDPGAVVAGVKEKDLTLQVAHVLKEILEARGARVVLTRTDDTHYSRTVREDLRQRVALVGEHQADLFLSLHANQDRCHCWGAQTFYQKGGSAEGKALAISIQNRLRERTDTTRYALPGDYFVLRTTEVPAVIVEMGFLSNAAERGRMQQPEYQRTIAEAIADGVVDYREYISRHPGTAPENPADPGEASPRS</sequence>
<dbReference type="InterPro" id="IPR002508">
    <property type="entry name" value="MurNAc-LAA_cat"/>
</dbReference>
<dbReference type="PANTHER" id="PTHR30404:SF0">
    <property type="entry name" value="N-ACETYLMURAMOYL-L-ALANINE AMIDASE AMIC"/>
    <property type="match status" value="1"/>
</dbReference>
<dbReference type="InterPro" id="IPR050695">
    <property type="entry name" value="N-acetylmuramoyl_amidase_3"/>
</dbReference>
<evidence type="ECO:0000313" key="4">
    <source>
        <dbReference type="EMBL" id="MBY6275864.1"/>
    </source>
</evidence>
<dbReference type="RefSeq" id="WP_273378748.1">
    <property type="nucleotide sequence ID" value="NZ_PIUK01000045.1"/>
</dbReference>
<dbReference type="PANTHER" id="PTHR30404">
    <property type="entry name" value="N-ACETYLMURAMOYL-L-ALANINE AMIDASE"/>
    <property type="match status" value="1"/>
</dbReference>
<dbReference type="Gene3D" id="3.40.630.40">
    <property type="entry name" value="Zn-dependent exopeptidases"/>
    <property type="match status" value="1"/>
</dbReference>
<organism evidence="4 5">
    <name type="scientific">Symbiobacterium thermophilum</name>
    <dbReference type="NCBI Taxonomy" id="2734"/>
    <lineage>
        <taxon>Bacteria</taxon>
        <taxon>Bacillati</taxon>
        <taxon>Bacillota</taxon>
        <taxon>Clostridia</taxon>
        <taxon>Eubacteriales</taxon>
        <taxon>Symbiobacteriaceae</taxon>
        <taxon>Symbiobacterium</taxon>
    </lineage>
</organism>
<feature type="domain" description="MurNAc-LAA" evidence="3">
    <location>
        <begin position="118"/>
        <end position="227"/>
    </location>
</feature>
<evidence type="ECO:0000313" key="5">
    <source>
        <dbReference type="Proteomes" id="UP000732377"/>
    </source>
</evidence>
<gene>
    <name evidence="4" type="ORF">CWE10_06515</name>
</gene>
<reference evidence="4" key="1">
    <citation type="submission" date="2017-11" db="EMBL/GenBank/DDBJ databases">
        <title>Three new genomes from thermophilic consortium.</title>
        <authorList>
            <person name="Quaggio R."/>
            <person name="Amgarten D."/>
            <person name="Setubal J.C."/>
        </authorList>
    </citation>
    <scope>NUCLEOTIDE SEQUENCE</scope>
    <source>
        <strain evidence="4">ZCTH01-B2</strain>
    </source>
</reference>
<dbReference type="EMBL" id="PIUK01000045">
    <property type="protein sequence ID" value="MBY6275864.1"/>
    <property type="molecule type" value="Genomic_DNA"/>
</dbReference>
<dbReference type="Pfam" id="PF01520">
    <property type="entry name" value="Amidase_3"/>
    <property type="match status" value="1"/>
</dbReference>
<feature type="region of interest" description="Disordered" evidence="2">
    <location>
        <begin position="235"/>
        <end position="254"/>
    </location>
</feature>
<comment type="caution">
    <text evidence="4">The sequence shown here is derived from an EMBL/GenBank/DDBJ whole genome shotgun (WGS) entry which is preliminary data.</text>
</comment>
<dbReference type="Proteomes" id="UP000732377">
    <property type="component" value="Unassembled WGS sequence"/>
</dbReference>
<evidence type="ECO:0000259" key="3">
    <source>
        <dbReference type="SMART" id="SM00646"/>
    </source>
</evidence>
<name>A0A953I8C4_SYMTR</name>
<proteinExistence type="predicted"/>
<dbReference type="AlphaFoldDB" id="A0A953I8C4"/>
<dbReference type="GO" id="GO:0009253">
    <property type="term" value="P:peptidoglycan catabolic process"/>
    <property type="evidence" value="ECO:0007669"/>
    <property type="project" value="InterPro"/>
</dbReference>
<evidence type="ECO:0000256" key="1">
    <source>
        <dbReference type="ARBA" id="ARBA00022801"/>
    </source>
</evidence>
<dbReference type="SMART" id="SM00646">
    <property type="entry name" value="Ami_3"/>
    <property type="match status" value="1"/>
</dbReference>
<evidence type="ECO:0000256" key="2">
    <source>
        <dbReference type="SAM" id="MobiDB-lite"/>
    </source>
</evidence>
<keyword evidence="1" id="KW-0378">Hydrolase</keyword>
<dbReference type="SUPFAM" id="SSF53187">
    <property type="entry name" value="Zn-dependent exopeptidases"/>
    <property type="match status" value="1"/>
</dbReference>
<dbReference type="CDD" id="cd02696">
    <property type="entry name" value="MurNAc-LAA"/>
    <property type="match status" value="1"/>
</dbReference>
<dbReference type="GO" id="GO:0008745">
    <property type="term" value="F:N-acetylmuramoyl-L-alanine amidase activity"/>
    <property type="evidence" value="ECO:0007669"/>
    <property type="project" value="InterPro"/>
</dbReference>